<proteinExistence type="predicted"/>
<keyword evidence="2" id="KW-1185">Reference proteome</keyword>
<dbReference type="EMBL" id="JAXQNO010000019">
    <property type="protein sequence ID" value="KAK4774350.1"/>
    <property type="molecule type" value="Genomic_DNA"/>
</dbReference>
<gene>
    <name evidence="1" type="ORF">SAY86_009285</name>
</gene>
<name>A0AAN7QSW6_TRANT</name>
<accession>A0AAN7QSW6</accession>
<evidence type="ECO:0000313" key="2">
    <source>
        <dbReference type="Proteomes" id="UP001346149"/>
    </source>
</evidence>
<comment type="caution">
    <text evidence="1">The sequence shown here is derived from an EMBL/GenBank/DDBJ whole genome shotgun (WGS) entry which is preliminary data.</text>
</comment>
<protein>
    <submittedName>
        <fullName evidence="1">Uncharacterized protein</fullName>
    </submittedName>
</protein>
<dbReference type="AlphaFoldDB" id="A0AAN7QSW6"/>
<evidence type="ECO:0000313" key="1">
    <source>
        <dbReference type="EMBL" id="KAK4774350.1"/>
    </source>
</evidence>
<organism evidence="1 2">
    <name type="scientific">Trapa natans</name>
    <name type="common">Water chestnut</name>
    <dbReference type="NCBI Taxonomy" id="22666"/>
    <lineage>
        <taxon>Eukaryota</taxon>
        <taxon>Viridiplantae</taxon>
        <taxon>Streptophyta</taxon>
        <taxon>Embryophyta</taxon>
        <taxon>Tracheophyta</taxon>
        <taxon>Spermatophyta</taxon>
        <taxon>Magnoliopsida</taxon>
        <taxon>eudicotyledons</taxon>
        <taxon>Gunneridae</taxon>
        <taxon>Pentapetalae</taxon>
        <taxon>rosids</taxon>
        <taxon>malvids</taxon>
        <taxon>Myrtales</taxon>
        <taxon>Lythraceae</taxon>
        <taxon>Trapa</taxon>
    </lineage>
</organism>
<sequence>MQRRNTTEKWTSLTLDMRPRGKDHQLADLGAEAAVAKAPAAAAGKALAAADVSAVTVAEAGAMELVALRLTNPRFRRYHRLLCRYIVIIVTFYKVKL</sequence>
<dbReference type="Proteomes" id="UP001346149">
    <property type="component" value="Unassembled WGS sequence"/>
</dbReference>
<reference evidence="1 2" key="1">
    <citation type="journal article" date="2023" name="Hortic Res">
        <title>Pangenome of water caltrop reveals structural variations and asymmetric subgenome divergence after allopolyploidization.</title>
        <authorList>
            <person name="Zhang X."/>
            <person name="Chen Y."/>
            <person name="Wang L."/>
            <person name="Yuan Y."/>
            <person name="Fang M."/>
            <person name="Shi L."/>
            <person name="Lu R."/>
            <person name="Comes H.P."/>
            <person name="Ma Y."/>
            <person name="Chen Y."/>
            <person name="Huang G."/>
            <person name="Zhou Y."/>
            <person name="Zheng Z."/>
            <person name="Qiu Y."/>
        </authorList>
    </citation>
    <scope>NUCLEOTIDE SEQUENCE [LARGE SCALE GENOMIC DNA]</scope>
    <source>
        <strain evidence="1">F231</strain>
    </source>
</reference>